<organism evidence="16 17">
    <name type="scientific">Kryptolebias marmoratus</name>
    <name type="common">Mangrove killifish</name>
    <name type="synonym">Rivulus marmoratus</name>
    <dbReference type="NCBI Taxonomy" id="37003"/>
    <lineage>
        <taxon>Eukaryota</taxon>
        <taxon>Metazoa</taxon>
        <taxon>Chordata</taxon>
        <taxon>Craniata</taxon>
        <taxon>Vertebrata</taxon>
        <taxon>Euteleostomi</taxon>
        <taxon>Actinopterygii</taxon>
        <taxon>Neopterygii</taxon>
        <taxon>Teleostei</taxon>
        <taxon>Neoteleostei</taxon>
        <taxon>Acanthomorphata</taxon>
        <taxon>Ovalentaria</taxon>
        <taxon>Atherinomorphae</taxon>
        <taxon>Cyprinodontiformes</taxon>
        <taxon>Rivulidae</taxon>
        <taxon>Kryptolebias</taxon>
    </lineage>
</organism>
<evidence type="ECO:0000256" key="8">
    <source>
        <dbReference type="ARBA" id="ARBA00023163"/>
    </source>
</evidence>
<dbReference type="PRINTS" id="PR00024">
    <property type="entry name" value="HOMEOBOX"/>
</dbReference>
<protein>
    <submittedName>
        <fullName evidence="16">Homeobox protein HMX2</fullName>
    </submittedName>
</protein>
<dbReference type="SMART" id="SM00389">
    <property type="entry name" value="HOX"/>
    <property type="match status" value="1"/>
</dbReference>
<evidence type="ECO:0000256" key="7">
    <source>
        <dbReference type="ARBA" id="ARBA00023155"/>
    </source>
</evidence>
<dbReference type="GeneID" id="108249958"/>
<evidence type="ECO:0000256" key="14">
    <source>
        <dbReference type="SAM" id="MobiDB-lite"/>
    </source>
</evidence>
<name>A0A3Q3FW32_KRYMA</name>
<feature type="compositionally biased region" description="Basic and acidic residues" evidence="14">
    <location>
        <begin position="109"/>
        <end position="137"/>
    </location>
</feature>
<dbReference type="PANTHER" id="PTHR46110:SF5">
    <property type="entry name" value="SENSORY ORGAN HOMEOBOX"/>
    <property type="match status" value="1"/>
</dbReference>
<keyword evidence="6 12" id="KW-0238">DNA-binding</keyword>
<keyword evidence="5" id="KW-0805">Transcription regulation</keyword>
<evidence type="ECO:0000313" key="17">
    <source>
        <dbReference type="Proteomes" id="UP000264800"/>
    </source>
</evidence>
<dbReference type="RefSeq" id="XP_017295120.2">
    <property type="nucleotide sequence ID" value="XM_017439631.3"/>
</dbReference>
<dbReference type="InterPro" id="IPR051300">
    <property type="entry name" value="HMX_Homeobox_TF"/>
</dbReference>
<dbReference type="OrthoDB" id="6159439at2759"/>
<dbReference type="Pfam" id="PF00046">
    <property type="entry name" value="Homeodomain"/>
    <property type="match status" value="1"/>
</dbReference>
<comment type="similarity">
    <text evidence="10">Belongs to the HMX homeobox family.</text>
</comment>
<dbReference type="PANTHER" id="PTHR46110">
    <property type="entry name" value="HOMEOBOX PROTEIN HMX"/>
    <property type="match status" value="1"/>
</dbReference>
<dbReference type="GO" id="GO:0030154">
    <property type="term" value="P:cell differentiation"/>
    <property type="evidence" value="ECO:0007669"/>
    <property type="project" value="UniProtKB-KW"/>
</dbReference>
<feature type="region of interest" description="Disordered" evidence="14">
    <location>
        <begin position="109"/>
        <end position="149"/>
    </location>
</feature>
<dbReference type="Gene3D" id="1.10.10.60">
    <property type="entry name" value="Homeodomain-like"/>
    <property type="match status" value="1"/>
</dbReference>
<feature type="compositionally biased region" description="Basic and acidic residues" evidence="14">
    <location>
        <begin position="1"/>
        <end position="12"/>
    </location>
</feature>
<proteinExistence type="inferred from homology"/>
<dbReference type="Ensembl" id="ENSKMAT00000016820.1">
    <property type="protein sequence ID" value="ENSKMAP00000016587.1"/>
    <property type="gene ID" value="ENSKMAG00000012398.1"/>
</dbReference>
<evidence type="ECO:0000259" key="15">
    <source>
        <dbReference type="PROSITE" id="PS50071"/>
    </source>
</evidence>
<dbReference type="GeneTree" id="ENSGT00940000165038"/>
<keyword evidence="4" id="KW-0524">Neurogenesis</keyword>
<evidence type="ECO:0000256" key="2">
    <source>
        <dbReference type="ARBA" id="ARBA00022473"/>
    </source>
</evidence>
<feature type="DNA-binding region" description="Homeobox" evidence="12">
    <location>
        <begin position="168"/>
        <end position="227"/>
    </location>
</feature>
<dbReference type="CDD" id="cd00086">
    <property type="entry name" value="homeodomain"/>
    <property type="match status" value="1"/>
</dbReference>
<evidence type="ECO:0000256" key="10">
    <source>
        <dbReference type="ARBA" id="ARBA00038165"/>
    </source>
</evidence>
<evidence type="ECO:0000256" key="4">
    <source>
        <dbReference type="ARBA" id="ARBA00022902"/>
    </source>
</evidence>
<accession>A0A3Q3FW32</accession>
<dbReference type="FunFam" id="1.10.10.60:FF:000053">
    <property type="entry name" value="H6 family homeobox 2"/>
    <property type="match status" value="1"/>
</dbReference>
<keyword evidence="9 12" id="KW-0539">Nucleus</keyword>
<dbReference type="PROSITE" id="PS50071">
    <property type="entry name" value="HOMEOBOX_2"/>
    <property type="match status" value="1"/>
</dbReference>
<dbReference type="PROSITE" id="PS00027">
    <property type="entry name" value="HOMEOBOX_1"/>
    <property type="match status" value="1"/>
</dbReference>
<evidence type="ECO:0000256" key="1">
    <source>
        <dbReference type="ARBA" id="ARBA00004123"/>
    </source>
</evidence>
<evidence type="ECO:0000256" key="6">
    <source>
        <dbReference type="ARBA" id="ARBA00023125"/>
    </source>
</evidence>
<dbReference type="InterPro" id="IPR020479">
    <property type="entry name" value="HD_metazoa"/>
</dbReference>
<keyword evidence="17" id="KW-1185">Reference proteome</keyword>
<keyword evidence="8" id="KW-0804">Transcription</keyword>
<evidence type="ECO:0000256" key="13">
    <source>
        <dbReference type="RuleBase" id="RU000682"/>
    </source>
</evidence>
<dbReference type="KEGG" id="kmr:108249958"/>
<keyword evidence="3" id="KW-0221">Differentiation</keyword>
<feature type="domain" description="Homeobox" evidence="15">
    <location>
        <begin position="166"/>
        <end position="226"/>
    </location>
</feature>
<dbReference type="InterPro" id="IPR009057">
    <property type="entry name" value="Homeodomain-like_sf"/>
</dbReference>
<evidence type="ECO:0000256" key="12">
    <source>
        <dbReference type="PROSITE-ProRule" id="PRU00108"/>
    </source>
</evidence>
<evidence type="ECO:0000256" key="9">
    <source>
        <dbReference type="ARBA" id="ARBA00023242"/>
    </source>
</evidence>
<evidence type="ECO:0000256" key="5">
    <source>
        <dbReference type="ARBA" id="ARBA00023015"/>
    </source>
</evidence>
<comment type="function">
    <text evidence="11">Transcription factor involved in specification of neuronal cell types and which is required for inner ear and hypothalamus development. Binds to the 5'-CAAGTG-3' core sequence.</text>
</comment>
<reference evidence="16" key="1">
    <citation type="submission" date="2025-08" db="UniProtKB">
        <authorList>
            <consortium name="Ensembl"/>
        </authorList>
    </citation>
    <scope>IDENTIFICATION</scope>
</reference>
<dbReference type="GO" id="GO:0005634">
    <property type="term" value="C:nucleus"/>
    <property type="evidence" value="ECO:0007669"/>
    <property type="project" value="UniProtKB-SubCell"/>
</dbReference>
<dbReference type="OMA" id="MPGNMSK"/>
<dbReference type="GO" id="GO:0000977">
    <property type="term" value="F:RNA polymerase II transcription regulatory region sequence-specific DNA binding"/>
    <property type="evidence" value="ECO:0007669"/>
    <property type="project" value="TreeGrafter"/>
</dbReference>
<evidence type="ECO:0000313" key="16">
    <source>
        <dbReference type="Ensembl" id="ENSKMAP00000016587.1"/>
    </source>
</evidence>
<keyword evidence="2" id="KW-0217">Developmental protein</keyword>
<comment type="subcellular location">
    <subcellularLocation>
        <location evidence="1 12 13">Nucleus</location>
    </subcellularLocation>
</comment>
<dbReference type="AlphaFoldDB" id="A0A3Q3FW32"/>
<dbReference type="SUPFAM" id="SSF46689">
    <property type="entry name" value="Homeodomain-like"/>
    <property type="match status" value="1"/>
</dbReference>
<evidence type="ECO:0000256" key="3">
    <source>
        <dbReference type="ARBA" id="ARBA00022782"/>
    </source>
</evidence>
<reference evidence="16" key="2">
    <citation type="submission" date="2025-09" db="UniProtKB">
        <authorList>
            <consortium name="Ensembl"/>
        </authorList>
    </citation>
    <scope>IDENTIFICATION</scope>
</reference>
<feature type="region of interest" description="Disordered" evidence="14">
    <location>
        <begin position="1"/>
        <end position="31"/>
    </location>
</feature>
<dbReference type="InterPro" id="IPR001356">
    <property type="entry name" value="HD"/>
</dbReference>
<sequence>MRPKARKFEVKGQRPLAISGPAPSFPTGRPIRSRWRRRSFRVVEPRRSGSSSVRAGERWWSERSARRELGVCGFSANEMPGNGMSKEGGASRSACFTFTIDSILNLKQRDARDADGPGREFEEPWDVRRERDGRSEETAEPGVRSPGSGEAAAAAAAATADSRAATAKKKTRTIFSKRQIFQLEATFDVKRYLSSSERACLASSLQLTETQVKIWFQNRRNKLKRQLSADVLAEAPLGAEPFSEAGEGARPPAFYKDSSPLGGCLFPVTLPVLYPSANSAPYIYFNCGKYFNLFDAD</sequence>
<dbReference type="GO" id="GO:0007399">
    <property type="term" value="P:nervous system development"/>
    <property type="evidence" value="ECO:0007669"/>
    <property type="project" value="UniProtKB-KW"/>
</dbReference>
<dbReference type="Proteomes" id="UP000264800">
    <property type="component" value="Unplaced"/>
</dbReference>
<dbReference type="STRING" id="37003.ENSKMAP00000016587"/>
<dbReference type="InterPro" id="IPR017970">
    <property type="entry name" value="Homeobox_CS"/>
</dbReference>
<evidence type="ECO:0000256" key="11">
    <source>
        <dbReference type="ARBA" id="ARBA00053510"/>
    </source>
</evidence>
<dbReference type="GO" id="GO:0000981">
    <property type="term" value="F:DNA-binding transcription factor activity, RNA polymerase II-specific"/>
    <property type="evidence" value="ECO:0007669"/>
    <property type="project" value="InterPro"/>
</dbReference>
<keyword evidence="7 12" id="KW-0371">Homeobox</keyword>